<reference evidence="1 2" key="1">
    <citation type="submission" date="2024-01" db="EMBL/GenBank/DDBJ databases">
        <title>The complete chloroplast genome sequence of Lithospermum erythrorhizon: insights into the phylogenetic relationship among Boraginaceae species and the maternal lineages of purple gromwells.</title>
        <authorList>
            <person name="Okada T."/>
            <person name="Watanabe K."/>
        </authorList>
    </citation>
    <scope>NUCLEOTIDE SEQUENCE [LARGE SCALE GENOMIC DNA]</scope>
</reference>
<evidence type="ECO:0000313" key="1">
    <source>
        <dbReference type="EMBL" id="GAA0148265.1"/>
    </source>
</evidence>
<gene>
    <name evidence="1" type="ORF">LIER_36685</name>
</gene>
<dbReference type="AlphaFoldDB" id="A0AAV3PD97"/>
<proteinExistence type="predicted"/>
<dbReference type="EMBL" id="BAABME010016980">
    <property type="protein sequence ID" value="GAA0148265.1"/>
    <property type="molecule type" value="Genomic_DNA"/>
</dbReference>
<organism evidence="1 2">
    <name type="scientific">Lithospermum erythrorhizon</name>
    <name type="common">Purple gromwell</name>
    <name type="synonym">Lithospermum officinale var. erythrorhizon</name>
    <dbReference type="NCBI Taxonomy" id="34254"/>
    <lineage>
        <taxon>Eukaryota</taxon>
        <taxon>Viridiplantae</taxon>
        <taxon>Streptophyta</taxon>
        <taxon>Embryophyta</taxon>
        <taxon>Tracheophyta</taxon>
        <taxon>Spermatophyta</taxon>
        <taxon>Magnoliopsida</taxon>
        <taxon>eudicotyledons</taxon>
        <taxon>Gunneridae</taxon>
        <taxon>Pentapetalae</taxon>
        <taxon>asterids</taxon>
        <taxon>lamiids</taxon>
        <taxon>Boraginales</taxon>
        <taxon>Boraginaceae</taxon>
        <taxon>Boraginoideae</taxon>
        <taxon>Lithospermeae</taxon>
        <taxon>Lithospermum</taxon>
    </lineage>
</organism>
<comment type="caution">
    <text evidence="1">The sequence shown here is derived from an EMBL/GenBank/DDBJ whole genome shotgun (WGS) entry which is preliminary data.</text>
</comment>
<keyword evidence="2" id="KW-1185">Reference proteome</keyword>
<sequence length="97" mass="10966">MVIFKTTPGREFSTLCIVDPKEYKVTIMVSQALLYRGCAAKWPFFAHLIKREVTAGLLSKTRFFISRDQTKSPSTGLGAFIFWVARYPLVMCNVGVL</sequence>
<name>A0AAV3PD97_LITER</name>
<protein>
    <submittedName>
        <fullName evidence="1">Uncharacterized protein</fullName>
    </submittedName>
</protein>
<evidence type="ECO:0000313" key="2">
    <source>
        <dbReference type="Proteomes" id="UP001454036"/>
    </source>
</evidence>
<accession>A0AAV3PD97</accession>
<dbReference type="Proteomes" id="UP001454036">
    <property type="component" value="Unassembled WGS sequence"/>
</dbReference>